<evidence type="ECO:0000313" key="1">
    <source>
        <dbReference type="EMBL" id="CCD56497.1"/>
    </source>
</evidence>
<gene>
    <name evidence="1" type="ORF">BofuT4_uP146660.1</name>
</gene>
<organism evidence="1 2">
    <name type="scientific">Botryotinia fuckeliana (strain T4)</name>
    <name type="common">Noble rot fungus</name>
    <name type="synonym">Botrytis cinerea</name>
    <dbReference type="NCBI Taxonomy" id="999810"/>
    <lineage>
        <taxon>Eukaryota</taxon>
        <taxon>Fungi</taxon>
        <taxon>Dikarya</taxon>
        <taxon>Ascomycota</taxon>
        <taxon>Pezizomycotina</taxon>
        <taxon>Leotiomycetes</taxon>
        <taxon>Helotiales</taxon>
        <taxon>Sclerotiniaceae</taxon>
        <taxon>Botrytis</taxon>
    </lineage>
</organism>
<protein>
    <submittedName>
        <fullName evidence="1">Uncharacterized protein</fullName>
    </submittedName>
</protein>
<proteinExistence type="predicted"/>
<dbReference type="EMBL" id="FQ790360">
    <property type="protein sequence ID" value="CCD56497.1"/>
    <property type="molecule type" value="Genomic_DNA"/>
</dbReference>
<reference evidence="2" key="1">
    <citation type="journal article" date="2011" name="PLoS Genet.">
        <title>Genomic analysis of the necrotrophic fungal pathogens Sclerotinia sclerotiorum and Botrytis cinerea.</title>
        <authorList>
            <person name="Amselem J."/>
            <person name="Cuomo C.A."/>
            <person name="van Kan J.A."/>
            <person name="Viaud M."/>
            <person name="Benito E.P."/>
            <person name="Couloux A."/>
            <person name="Coutinho P.M."/>
            <person name="de Vries R.P."/>
            <person name="Dyer P.S."/>
            <person name="Fillinger S."/>
            <person name="Fournier E."/>
            <person name="Gout L."/>
            <person name="Hahn M."/>
            <person name="Kohn L."/>
            <person name="Lapalu N."/>
            <person name="Plummer K.M."/>
            <person name="Pradier J.M."/>
            <person name="Quevillon E."/>
            <person name="Sharon A."/>
            <person name="Simon A."/>
            <person name="ten Have A."/>
            <person name="Tudzynski B."/>
            <person name="Tudzynski P."/>
            <person name="Wincker P."/>
            <person name="Andrew M."/>
            <person name="Anthouard V."/>
            <person name="Beever R.E."/>
            <person name="Beffa R."/>
            <person name="Benoit I."/>
            <person name="Bouzid O."/>
            <person name="Brault B."/>
            <person name="Chen Z."/>
            <person name="Choquer M."/>
            <person name="Collemare J."/>
            <person name="Cotton P."/>
            <person name="Danchin E.G."/>
            <person name="Da Silva C."/>
            <person name="Gautier A."/>
            <person name="Giraud C."/>
            <person name="Giraud T."/>
            <person name="Gonzalez C."/>
            <person name="Grossetete S."/>
            <person name="Guldener U."/>
            <person name="Henrissat B."/>
            <person name="Howlett B.J."/>
            <person name="Kodira C."/>
            <person name="Kretschmer M."/>
            <person name="Lappartient A."/>
            <person name="Leroch M."/>
            <person name="Levis C."/>
            <person name="Mauceli E."/>
            <person name="Neuveglise C."/>
            <person name="Oeser B."/>
            <person name="Pearson M."/>
            <person name="Poulain J."/>
            <person name="Poussereau N."/>
            <person name="Quesneville H."/>
            <person name="Rascle C."/>
            <person name="Schumacher J."/>
            <person name="Segurens B."/>
            <person name="Sexton A."/>
            <person name="Silva E."/>
            <person name="Sirven C."/>
            <person name="Soanes D.M."/>
            <person name="Talbot N.J."/>
            <person name="Templeton M."/>
            <person name="Yandava C."/>
            <person name="Yarden O."/>
            <person name="Zeng Q."/>
            <person name="Rollins J.A."/>
            <person name="Lebrun M.H."/>
            <person name="Dickman M."/>
        </authorList>
    </citation>
    <scope>NUCLEOTIDE SEQUENCE [LARGE SCALE GENOMIC DNA]</scope>
    <source>
        <strain evidence="2">T4</strain>
    </source>
</reference>
<accession>G2YXZ9</accession>
<dbReference type="AlphaFoldDB" id="G2YXZ9"/>
<evidence type="ECO:0000313" key="2">
    <source>
        <dbReference type="Proteomes" id="UP000008177"/>
    </source>
</evidence>
<sequence length="45" mass="5394">MVDMVGRRVICSDFYPHNIGIMVFEFGFRQRFVCKITGRILKKRE</sequence>
<dbReference type="Proteomes" id="UP000008177">
    <property type="component" value="Unplaced contigs"/>
</dbReference>
<dbReference type="HOGENOM" id="CLU_3207555_0_0_1"/>
<dbReference type="InParanoid" id="G2YXZ9"/>
<name>G2YXZ9_BOTF4</name>